<proteinExistence type="predicted"/>
<comment type="caution">
    <text evidence="1">The sequence shown here is derived from an EMBL/GenBank/DDBJ whole genome shotgun (WGS) entry which is preliminary data.</text>
</comment>
<reference evidence="1" key="1">
    <citation type="submission" date="2019-08" db="EMBL/GenBank/DDBJ databases">
        <authorList>
            <person name="Kucharzyk K."/>
            <person name="Murdoch R.W."/>
            <person name="Higgins S."/>
            <person name="Loffler F."/>
        </authorList>
    </citation>
    <scope>NUCLEOTIDE SEQUENCE</scope>
</reference>
<sequence length="114" mass="12329">MLGNVVLDELVRAETGAATLAVHQRVGKAAHMAAGDPGFRVHEDRRVHTDVIGRFLHELAPPCALDVVFEFHAQRAVIPGVRETAVDLAAGVNKTAPLAQGDDLIHCKFLCRFL</sequence>
<dbReference type="AlphaFoldDB" id="A0A644XTW4"/>
<gene>
    <name evidence="1" type="ORF">SDC9_65619</name>
</gene>
<dbReference type="EMBL" id="VSSQ01003131">
    <property type="protein sequence ID" value="MPM19201.1"/>
    <property type="molecule type" value="Genomic_DNA"/>
</dbReference>
<evidence type="ECO:0000313" key="1">
    <source>
        <dbReference type="EMBL" id="MPM19201.1"/>
    </source>
</evidence>
<name>A0A644XTW4_9ZZZZ</name>
<organism evidence="1">
    <name type="scientific">bioreactor metagenome</name>
    <dbReference type="NCBI Taxonomy" id="1076179"/>
    <lineage>
        <taxon>unclassified sequences</taxon>
        <taxon>metagenomes</taxon>
        <taxon>ecological metagenomes</taxon>
    </lineage>
</organism>
<accession>A0A644XTW4</accession>
<protein>
    <submittedName>
        <fullName evidence="1">Uncharacterized protein</fullName>
    </submittedName>
</protein>